<dbReference type="Proteomes" id="UP000297839">
    <property type="component" value="Unassembled WGS sequence"/>
</dbReference>
<evidence type="ECO:0008006" key="4">
    <source>
        <dbReference type="Google" id="ProtNLM"/>
    </source>
</evidence>
<keyword evidence="1" id="KW-0732">Signal</keyword>
<evidence type="ECO:0000256" key="1">
    <source>
        <dbReference type="SAM" id="SignalP"/>
    </source>
</evidence>
<dbReference type="RefSeq" id="WP_135248027.1">
    <property type="nucleotide sequence ID" value="NZ_SMLK01000001.1"/>
</dbReference>
<gene>
    <name evidence="2" type="ORF">EZ216_02690</name>
</gene>
<dbReference type="PROSITE" id="PS51257">
    <property type="entry name" value="PROKAR_LIPOPROTEIN"/>
    <property type="match status" value="1"/>
</dbReference>
<evidence type="ECO:0000313" key="3">
    <source>
        <dbReference type="Proteomes" id="UP000297839"/>
    </source>
</evidence>
<feature type="signal peptide" evidence="1">
    <location>
        <begin position="1"/>
        <end position="26"/>
    </location>
</feature>
<sequence length="255" mass="27228">MRTGIHTSRRWFAVLAFALLAGCATAPPAPQVAIARGERIGVFVSGGDTLRHSHVGTTVFNNFSASYPAPGLQADVQQTLIQAVTRAGFVPVDLRAQGVSREELDGLVQAANGQWQVAPGREGTLARLRNDLKLKAVLAATEGRTMADLECAGGPCSERYIDGPGLYSRSILGLSKYLAVAGYRWNVYTLDTPADLAQTNPLRGELRYQTVLMRDFKEPADFKQLGAPELAVIRRGVVQAVEGAGAQSLRAIGAP</sequence>
<name>A0A4Z0CD51_9BURK</name>
<keyword evidence="3" id="KW-1185">Reference proteome</keyword>
<reference evidence="2 3" key="1">
    <citation type="submission" date="2019-03" db="EMBL/GenBank/DDBJ databases">
        <title>Ramlibacter sp. 18x22-1, whole genome shotgun sequence.</title>
        <authorList>
            <person name="Zhang X."/>
            <person name="Feng G."/>
            <person name="Zhu H."/>
        </authorList>
    </citation>
    <scope>NUCLEOTIDE SEQUENCE [LARGE SCALE GENOMIC DNA]</scope>
    <source>
        <strain evidence="2 3">18x22-1</strain>
    </source>
</reference>
<feature type="chain" id="PRO_5021351121" description="Lipoprotein" evidence="1">
    <location>
        <begin position="27"/>
        <end position="255"/>
    </location>
</feature>
<accession>A0A4Z0CD51</accession>
<comment type="caution">
    <text evidence="2">The sequence shown here is derived from an EMBL/GenBank/DDBJ whole genome shotgun (WGS) entry which is preliminary data.</text>
</comment>
<evidence type="ECO:0000313" key="2">
    <source>
        <dbReference type="EMBL" id="TFZ08089.1"/>
    </source>
</evidence>
<proteinExistence type="predicted"/>
<protein>
    <recommendedName>
        <fullName evidence="4">Lipoprotein</fullName>
    </recommendedName>
</protein>
<dbReference type="OrthoDB" id="6328918at2"/>
<dbReference type="EMBL" id="SMLK01000001">
    <property type="protein sequence ID" value="TFZ08089.1"/>
    <property type="molecule type" value="Genomic_DNA"/>
</dbReference>
<dbReference type="AlphaFoldDB" id="A0A4Z0CD51"/>
<organism evidence="2 3">
    <name type="scientific">Ramlibacter humi</name>
    <dbReference type="NCBI Taxonomy" id="2530451"/>
    <lineage>
        <taxon>Bacteria</taxon>
        <taxon>Pseudomonadati</taxon>
        <taxon>Pseudomonadota</taxon>
        <taxon>Betaproteobacteria</taxon>
        <taxon>Burkholderiales</taxon>
        <taxon>Comamonadaceae</taxon>
        <taxon>Ramlibacter</taxon>
    </lineage>
</organism>